<reference evidence="2 3" key="1">
    <citation type="submission" date="2017-11" db="EMBL/GenBank/DDBJ databases">
        <title>Isolation and Characterization of Methanofollis Species from Methane Seep Offshore SW Taiwan.</title>
        <authorList>
            <person name="Teng N.-H."/>
            <person name="Lai M.-C."/>
            <person name="Chen S.-C."/>
        </authorList>
    </citation>
    <scope>NUCLEOTIDE SEQUENCE [LARGE SCALE GENOMIC DNA]</scope>
    <source>
        <strain evidence="2 3">FWC-SCC2</strain>
    </source>
</reference>
<keyword evidence="3" id="KW-1185">Reference proteome</keyword>
<feature type="region of interest" description="Disordered" evidence="1">
    <location>
        <begin position="89"/>
        <end position="112"/>
    </location>
</feature>
<dbReference type="RefSeq" id="WP_130647297.1">
    <property type="nucleotide sequence ID" value="NZ_PGCL01000003.1"/>
</dbReference>
<accession>A0A483CWX5</accession>
<comment type="caution">
    <text evidence="2">The sequence shown here is derived from an EMBL/GenBank/DDBJ whole genome shotgun (WGS) entry which is preliminary data.</text>
</comment>
<organism evidence="2 3">
    <name type="scientific">Methanofollis fontis</name>
    <dbReference type="NCBI Taxonomy" id="2052832"/>
    <lineage>
        <taxon>Archaea</taxon>
        <taxon>Methanobacteriati</taxon>
        <taxon>Methanobacteriota</taxon>
        <taxon>Stenosarchaea group</taxon>
        <taxon>Methanomicrobia</taxon>
        <taxon>Methanomicrobiales</taxon>
        <taxon>Methanomicrobiaceae</taxon>
        <taxon>Methanofollis</taxon>
    </lineage>
</organism>
<sequence length="173" mass="18623">MAEKKSLTLGITVNLENYENIRLEVSGDVETPEEAEELAGFLDTILSRLGRGDDATAERVDSYRRRVFSTKPAKMGGGTGTQMVLEEIQPEITAEPAEAPAPEPPVQPAEPAVIPAPASAPAEAPAAPKPAPVAEDCCEECGVEVPKTQKQMSRLFLNRTLCKACMDRMTHPH</sequence>
<dbReference type="OrthoDB" id="117549at2157"/>
<proteinExistence type="predicted"/>
<feature type="compositionally biased region" description="Low complexity" evidence="1">
    <location>
        <begin position="89"/>
        <end position="98"/>
    </location>
</feature>
<name>A0A483CWX5_9EURY</name>
<evidence type="ECO:0000256" key="1">
    <source>
        <dbReference type="SAM" id="MobiDB-lite"/>
    </source>
</evidence>
<protein>
    <submittedName>
        <fullName evidence="2">Uncharacterized protein</fullName>
    </submittedName>
</protein>
<evidence type="ECO:0000313" key="2">
    <source>
        <dbReference type="EMBL" id="TAJ44226.1"/>
    </source>
</evidence>
<dbReference type="EMBL" id="PGCL01000003">
    <property type="protein sequence ID" value="TAJ44226.1"/>
    <property type="molecule type" value="Genomic_DNA"/>
</dbReference>
<feature type="compositionally biased region" description="Pro residues" evidence="1">
    <location>
        <begin position="99"/>
        <end position="108"/>
    </location>
</feature>
<dbReference type="AlphaFoldDB" id="A0A483CWX5"/>
<evidence type="ECO:0000313" key="3">
    <source>
        <dbReference type="Proteomes" id="UP000292580"/>
    </source>
</evidence>
<gene>
    <name evidence="2" type="ORF">CUJ86_09390</name>
</gene>
<dbReference type="Proteomes" id="UP000292580">
    <property type="component" value="Unassembled WGS sequence"/>
</dbReference>